<feature type="domain" description="ABC transporter" evidence="3">
    <location>
        <begin position="21"/>
        <end position="246"/>
    </location>
</feature>
<dbReference type="InterPro" id="IPR003593">
    <property type="entry name" value="AAA+_ATPase"/>
</dbReference>
<dbReference type="EMBL" id="FOSZ01000001">
    <property type="protein sequence ID" value="SFK52147.1"/>
    <property type="molecule type" value="Genomic_DNA"/>
</dbReference>
<evidence type="ECO:0000313" key="4">
    <source>
        <dbReference type="EMBL" id="SFK52147.1"/>
    </source>
</evidence>
<evidence type="ECO:0000256" key="1">
    <source>
        <dbReference type="ARBA" id="ARBA00022741"/>
    </source>
</evidence>
<reference evidence="5" key="1">
    <citation type="submission" date="2016-10" db="EMBL/GenBank/DDBJ databases">
        <authorList>
            <person name="Varghese N."/>
            <person name="Submissions S."/>
        </authorList>
    </citation>
    <scope>NUCLEOTIDE SEQUENCE [LARGE SCALE GENOMIC DNA]</scope>
    <source>
        <strain evidence="5">DSM 28453</strain>
    </source>
</reference>
<dbReference type="Gene3D" id="3.40.50.300">
    <property type="entry name" value="P-loop containing nucleotide triphosphate hydrolases"/>
    <property type="match status" value="1"/>
</dbReference>
<keyword evidence="2 4" id="KW-0067">ATP-binding</keyword>
<evidence type="ECO:0000256" key="2">
    <source>
        <dbReference type="ARBA" id="ARBA00022840"/>
    </source>
</evidence>
<dbReference type="SUPFAM" id="SSF52540">
    <property type="entry name" value="P-loop containing nucleoside triphosphate hydrolases"/>
    <property type="match status" value="1"/>
</dbReference>
<evidence type="ECO:0000259" key="3">
    <source>
        <dbReference type="PROSITE" id="PS50893"/>
    </source>
</evidence>
<keyword evidence="5" id="KW-1185">Reference proteome</keyword>
<proteinExistence type="predicted"/>
<dbReference type="AlphaFoldDB" id="A0A1I4A7S3"/>
<dbReference type="GO" id="GO:0016887">
    <property type="term" value="F:ATP hydrolysis activity"/>
    <property type="evidence" value="ECO:0007669"/>
    <property type="project" value="InterPro"/>
</dbReference>
<accession>A0A1I4A7S3</accession>
<dbReference type="Pfam" id="PF00005">
    <property type="entry name" value="ABC_tran"/>
    <property type="match status" value="1"/>
</dbReference>
<dbReference type="GO" id="GO:0005886">
    <property type="term" value="C:plasma membrane"/>
    <property type="evidence" value="ECO:0007669"/>
    <property type="project" value="TreeGrafter"/>
</dbReference>
<dbReference type="GO" id="GO:0022857">
    <property type="term" value="F:transmembrane transporter activity"/>
    <property type="evidence" value="ECO:0007669"/>
    <property type="project" value="TreeGrafter"/>
</dbReference>
<dbReference type="PROSITE" id="PS50893">
    <property type="entry name" value="ABC_TRANSPORTER_2"/>
    <property type="match status" value="1"/>
</dbReference>
<dbReference type="InterPro" id="IPR027417">
    <property type="entry name" value="P-loop_NTPase"/>
</dbReference>
<dbReference type="SMART" id="SM00382">
    <property type="entry name" value="AAA"/>
    <property type="match status" value="1"/>
</dbReference>
<dbReference type="InterPro" id="IPR015854">
    <property type="entry name" value="ABC_transpr_LolD-like"/>
</dbReference>
<dbReference type="InterPro" id="IPR003439">
    <property type="entry name" value="ABC_transporter-like_ATP-bd"/>
</dbReference>
<dbReference type="STRING" id="1280847.SAMN04488036_101198"/>
<protein>
    <submittedName>
        <fullName evidence="4">Putative ABC transport system ATP-binding protein</fullName>
    </submittedName>
</protein>
<organism evidence="4 5">
    <name type="scientific">Shimia haliotis</name>
    <dbReference type="NCBI Taxonomy" id="1280847"/>
    <lineage>
        <taxon>Bacteria</taxon>
        <taxon>Pseudomonadati</taxon>
        <taxon>Pseudomonadota</taxon>
        <taxon>Alphaproteobacteria</taxon>
        <taxon>Rhodobacterales</taxon>
        <taxon>Roseobacteraceae</taxon>
    </lineage>
</organism>
<keyword evidence="1" id="KW-0547">Nucleotide-binding</keyword>
<dbReference type="GO" id="GO:0005524">
    <property type="term" value="F:ATP binding"/>
    <property type="evidence" value="ECO:0007669"/>
    <property type="project" value="UniProtKB-KW"/>
</dbReference>
<dbReference type="PANTHER" id="PTHR24220">
    <property type="entry name" value="IMPORT ATP-BINDING PROTEIN"/>
    <property type="match status" value="1"/>
</dbReference>
<dbReference type="Proteomes" id="UP000198851">
    <property type="component" value="Unassembled WGS sequence"/>
</dbReference>
<evidence type="ECO:0000313" key="5">
    <source>
        <dbReference type="Proteomes" id="UP000198851"/>
    </source>
</evidence>
<sequence>MSTSSYNHSSGAAAGVEALAVAIADLRFNWSGATDQTLAIERFGLRTGERVLLRGPSGCGKSTLLAAMSGVVDVPAGTVRIAGTDVGALPQSHRDAFRVDHIGLIFQSFNLIPWLSVRDNVVLPCRFSAQRRQRLSGTPQDDAQKLLVALGIAEHSDTPAGNLSYGQQQRVAAARALIGTPDLILADEPTSALDPEAKDRFLSLLSREAAHSGAALLVVSHDPGLEHHFDRVIQMSEINAPKVDPC</sequence>
<dbReference type="RefSeq" id="WP_093319166.1">
    <property type="nucleotide sequence ID" value="NZ_FOSZ01000001.1"/>
</dbReference>
<dbReference type="OrthoDB" id="9787227at2"/>
<dbReference type="PANTHER" id="PTHR24220:SF611">
    <property type="entry name" value="ATP-BINDING COMPONENT OF ABC TRANSPORTER-RELATED"/>
    <property type="match status" value="1"/>
</dbReference>
<name>A0A1I4A7S3_9RHOB</name>
<gene>
    <name evidence="4" type="ORF">SAMN04488036_101198</name>
</gene>